<dbReference type="PANTHER" id="PTHR47976">
    <property type="entry name" value="G-TYPE LECTIN S-RECEPTOR-LIKE SERINE/THREONINE-PROTEIN KINASE SD2-5"/>
    <property type="match status" value="1"/>
</dbReference>
<protein>
    <recommendedName>
        <fullName evidence="9">Receptor-like serine/threonine-protein kinase</fullName>
    </recommendedName>
</protein>
<dbReference type="PROSITE" id="PS00108">
    <property type="entry name" value="PROTEIN_KINASE_ST"/>
    <property type="match status" value="1"/>
</dbReference>
<dbReference type="SMART" id="SM00108">
    <property type="entry name" value="B_lectin"/>
    <property type="match status" value="1"/>
</dbReference>
<feature type="domain" description="Protein kinase" evidence="5">
    <location>
        <begin position="299"/>
        <end position="617"/>
    </location>
</feature>
<feature type="signal peptide" evidence="4">
    <location>
        <begin position="1"/>
        <end position="25"/>
    </location>
</feature>
<dbReference type="OrthoDB" id="5857966at2759"/>
<evidence type="ECO:0000256" key="2">
    <source>
        <dbReference type="ARBA" id="ARBA00022729"/>
    </source>
</evidence>
<dbReference type="SUPFAM" id="SSF56112">
    <property type="entry name" value="Protein kinase-like (PK-like)"/>
    <property type="match status" value="1"/>
</dbReference>
<dbReference type="SMART" id="SM00220">
    <property type="entry name" value="S_TKc"/>
    <property type="match status" value="1"/>
</dbReference>
<dbReference type="FunFam" id="1.10.510.10:FF:000237">
    <property type="entry name" value="G-type lectin S-receptor-like serine/threonine-protein kinase"/>
    <property type="match status" value="1"/>
</dbReference>
<dbReference type="EMBL" id="WJXA01000007">
    <property type="protein sequence ID" value="KAF7137343.1"/>
    <property type="molecule type" value="Genomic_DNA"/>
</dbReference>
<dbReference type="GO" id="GO:0004672">
    <property type="term" value="F:protein kinase activity"/>
    <property type="evidence" value="ECO:0007669"/>
    <property type="project" value="InterPro"/>
</dbReference>
<dbReference type="PANTHER" id="PTHR47976:SF116">
    <property type="entry name" value="RECEPTOR-LIKE SERINE_THREONINE-PROTEIN KINASE"/>
    <property type="match status" value="1"/>
</dbReference>
<reference evidence="7" key="1">
    <citation type="submission" date="2019-11" db="EMBL/GenBank/DDBJ databases">
        <authorList>
            <person name="Liu Y."/>
            <person name="Hou J."/>
            <person name="Li T.-Q."/>
            <person name="Guan C.-H."/>
            <person name="Wu X."/>
            <person name="Wu H.-Z."/>
            <person name="Ling F."/>
            <person name="Zhang R."/>
            <person name="Shi X.-G."/>
            <person name="Ren J.-P."/>
            <person name="Chen E.-F."/>
            <person name="Sun J.-M."/>
        </authorList>
    </citation>
    <scope>NUCLEOTIDE SEQUENCE</scope>
    <source>
        <strain evidence="7">Adult_tree_wgs_1</strain>
        <tissue evidence="7">Leaves</tissue>
    </source>
</reference>
<dbReference type="FunFam" id="2.90.10.10:FF:000013">
    <property type="entry name" value="G-type lectin S-receptor-like serine/threonine-protein kinase LECRK1"/>
    <property type="match status" value="1"/>
</dbReference>
<dbReference type="InterPro" id="IPR036426">
    <property type="entry name" value="Bulb-type_lectin_dom_sf"/>
</dbReference>
<proteinExistence type="predicted"/>
<evidence type="ECO:0000259" key="6">
    <source>
        <dbReference type="PROSITE" id="PS50927"/>
    </source>
</evidence>
<dbReference type="Proteomes" id="UP000626092">
    <property type="component" value="Unassembled WGS sequence"/>
</dbReference>
<dbReference type="AlphaFoldDB" id="A0A834LHI7"/>
<dbReference type="GO" id="GO:0005524">
    <property type="term" value="F:ATP binding"/>
    <property type="evidence" value="ECO:0007669"/>
    <property type="project" value="InterPro"/>
</dbReference>
<dbReference type="InterPro" id="IPR008271">
    <property type="entry name" value="Ser/Thr_kinase_AS"/>
</dbReference>
<dbReference type="Pfam" id="PF00069">
    <property type="entry name" value="Pkinase"/>
    <property type="match status" value="1"/>
</dbReference>
<dbReference type="InterPro" id="IPR011009">
    <property type="entry name" value="Kinase-like_dom_sf"/>
</dbReference>
<accession>A0A834LHI7</accession>
<comment type="caution">
    <text evidence="7">The sequence shown here is derived from an EMBL/GenBank/DDBJ whole genome shotgun (WGS) entry which is preliminary data.</text>
</comment>
<keyword evidence="3" id="KW-0325">Glycoprotein</keyword>
<dbReference type="SUPFAM" id="SSF51110">
    <property type="entry name" value="alpha-D-mannose-specific plant lectins"/>
    <property type="match status" value="1"/>
</dbReference>
<evidence type="ECO:0000259" key="5">
    <source>
        <dbReference type="PROSITE" id="PS50011"/>
    </source>
</evidence>
<keyword evidence="2 4" id="KW-0732">Signal</keyword>
<dbReference type="InterPro" id="IPR000719">
    <property type="entry name" value="Prot_kinase_dom"/>
</dbReference>
<dbReference type="PROSITE" id="PS50927">
    <property type="entry name" value="BULB_LECTIN"/>
    <property type="match status" value="1"/>
</dbReference>
<evidence type="ECO:0000256" key="4">
    <source>
        <dbReference type="SAM" id="SignalP"/>
    </source>
</evidence>
<evidence type="ECO:0000313" key="8">
    <source>
        <dbReference type="Proteomes" id="UP000626092"/>
    </source>
</evidence>
<dbReference type="Gene3D" id="3.30.200.20">
    <property type="entry name" value="Phosphorylase Kinase, domain 1"/>
    <property type="match status" value="1"/>
</dbReference>
<evidence type="ECO:0008006" key="9">
    <source>
        <dbReference type="Google" id="ProtNLM"/>
    </source>
</evidence>
<dbReference type="Gene3D" id="1.10.510.10">
    <property type="entry name" value="Transferase(Phosphotransferase) domain 1"/>
    <property type="match status" value="1"/>
</dbReference>
<keyword evidence="8" id="KW-1185">Reference proteome</keyword>
<feature type="chain" id="PRO_5032608474" description="Receptor-like serine/threonine-protein kinase" evidence="4">
    <location>
        <begin position="26"/>
        <end position="620"/>
    </location>
</feature>
<gene>
    <name evidence="7" type="ORF">RHSIM_Rhsim07G0050900</name>
</gene>
<sequence length="620" mass="69539">MAICKANLQYLCIFLISISPNLVNAPTDNRVALGSSLLSSDNSSSWKSPSGDFAFGFRLLDNQNLFLLAIWFDKIPDKTIVWYANGDNPAPKGSKLELTNDGQFTLKNPQGQVIWKADSVGNGVAYASMLDTSNFILANGESLYLWESFKHPSDTILPSQVLEAGAKLYSRQTDYNYSKGRFQLRFLPTGDLVLNTISLPTDFAYGNYYHSNTSDGLNGMNSGYKVVFNESGYIYVIRRNGNEVNLTLGNIASTGDFYHRATLDFDGIFTQHAHPKAPRNGTSVQSWFSVWYEPKDICSDTTGDEGEGACGYNSICILDSSCFTDCNCVVATIRDGTCWKKKLPLSKGRLERNTYGKALVKVSKSFTYKDLRDATDDFREELGRGAFGTVYKGVISSSRPHRLLVYEYMSNGTLASFVFGIAKPDWNKRIQMAVGIARGLMYLHEECSTQIIHCDIKPQNILLDDSFTTRISDFGLAKLLMGDETRTQTAIRGTKGYVAPEWFRSKHITAKVDVYSYGVMLLEIICCRKNVELERENEGDIILTDVVYDYYKHKRLAILVENDEEARNDMKRVERIVMVAIWCIQEDPSLRPTMKTVLQMLEGVVEVSVPPSPYPFSSIC</sequence>
<dbReference type="Gene3D" id="2.90.10.10">
    <property type="entry name" value="Bulb-type lectin domain"/>
    <property type="match status" value="2"/>
</dbReference>
<dbReference type="PROSITE" id="PS50011">
    <property type="entry name" value="PROTEIN_KINASE_DOM"/>
    <property type="match status" value="1"/>
</dbReference>
<dbReference type="InterPro" id="IPR051343">
    <property type="entry name" value="G-type_lectin_kinases/EP1-like"/>
</dbReference>
<dbReference type="Pfam" id="PF01453">
    <property type="entry name" value="B_lectin"/>
    <property type="match status" value="1"/>
</dbReference>
<evidence type="ECO:0000256" key="1">
    <source>
        <dbReference type="ARBA" id="ARBA00022536"/>
    </source>
</evidence>
<evidence type="ECO:0000256" key="3">
    <source>
        <dbReference type="ARBA" id="ARBA00023180"/>
    </source>
</evidence>
<organism evidence="7 8">
    <name type="scientific">Rhododendron simsii</name>
    <name type="common">Sims's rhododendron</name>
    <dbReference type="NCBI Taxonomy" id="118357"/>
    <lineage>
        <taxon>Eukaryota</taxon>
        <taxon>Viridiplantae</taxon>
        <taxon>Streptophyta</taxon>
        <taxon>Embryophyta</taxon>
        <taxon>Tracheophyta</taxon>
        <taxon>Spermatophyta</taxon>
        <taxon>Magnoliopsida</taxon>
        <taxon>eudicotyledons</taxon>
        <taxon>Gunneridae</taxon>
        <taxon>Pentapetalae</taxon>
        <taxon>asterids</taxon>
        <taxon>Ericales</taxon>
        <taxon>Ericaceae</taxon>
        <taxon>Ericoideae</taxon>
        <taxon>Rhodoreae</taxon>
        <taxon>Rhododendron</taxon>
    </lineage>
</organism>
<dbReference type="InterPro" id="IPR001480">
    <property type="entry name" value="Bulb-type_lectin_dom"/>
</dbReference>
<evidence type="ECO:0000313" key="7">
    <source>
        <dbReference type="EMBL" id="KAF7137343.1"/>
    </source>
</evidence>
<name>A0A834LHI7_RHOSS</name>
<dbReference type="CDD" id="cd00028">
    <property type="entry name" value="B_lectin"/>
    <property type="match status" value="1"/>
</dbReference>
<keyword evidence="1" id="KW-0245">EGF-like domain</keyword>
<feature type="domain" description="Bulb-type lectin" evidence="6">
    <location>
        <begin position="28"/>
        <end position="150"/>
    </location>
</feature>